<evidence type="ECO:0000313" key="3">
    <source>
        <dbReference type="Proteomes" id="UP000256952"/>
    </source>
</evidence>
<evidence type="ECO:0000313" key="1">
    <source>
        <dbReference type="EMBL" id="SOZ74526.1"/>
    </source>
</evidence>
<dbReference type="EMBL" id="LT984809">
    <property type="protein sequence ID" value="SPD48804.1"/>
    <property type="molecule type" value="Genomic_DNA"/>
</dbReference>
<geneLocation type="plasmid" evidence="3">
    <name>cbm2613_p</name>
</geneLocation>
<dbReference type="EMBL" id="LT976981">
    <property type="protein sequence ID" value="SOZ74526.1"/>
    <property type="molecule type" value="Genomic_DNA"/>
</dbReference>
<reference evidence="1" key="1">
    <citation type="submission" date="2018-01" db="EMBL/GenBank/DDBJ databases">
        <authorList>
            <person name="Clerissi C."/>
        </authorList>
    </citation>
    <scope>NUCLEOTIDE SEQUENCE</scope>
    <source>
        <strain evidence="1">Cupriavidus taiwanensis STM 8556</strain>
        <plasmid evidence="1">CBM2613_p</plasmid>
    </source>
</reference>
<evidence type="ECO:0000313" key="2">
    <source>
        <dbReference type="EMBL" id="SPD48804.1"/>
    </source>
</evidence>
<protein>
    <submittedName>
        <fullName evidence="1">Uncharacterized protein</fullName>
    </submittedName>
</protein>
<dbReference type="Proteomes" id="UP000256952">
    <property type="component" value="Plasmid CBM2613_p"/>
</dbReference>
<dbReference type="AlphaFoldDB" id="A0A375EEL7"/>
<sequence length="57" mass="6483">MQAREGEQIDAAMITQPSYEWILFGHGGDPINIWKFIAVSSRSPYRLLKRSTLSKTS</sequence>
<keyword evidence="1" id="KW-0614">Plasmid</keyword>
<gene>
    <name evidence="2" type="ORF">CBM2612_P0149</name>
    <name evidence="1" type="ORF">CBM2613_P30037</name>
</gene>
<reference evidence="2 3" key="2">
    <citation type="submission" date="2018-01" db="EMBL/GenBank/DDBJ databases">
        <authorList>
            <person name="Gaut B.S."/>
            <person name="Morton B.R."/>
            <person name="Clegg M.T."/>
            <person name="Duvall M.R."/>
        </authorList>
    </citation>
    <scope>NUCLEOTIDE SEQUENCE [LARGE SCALE GENOMIC DNA]</scope>
    <source>
        <strain evidence="2">Cupriavidus taiwanensis STM 8555</strain>
        <plasmid evidence="2">I</plasmid>
        <plasmid evidence="3">Plasmid cbm2613_p</plasmid>
    </source>
</reference>
<geneLocation type="plasmid" evidence="1">
    <name>CBM2613_p</name>
</geneLocation>
<geneLocation type="plasmid" evidence="2">
    <name>I</name>
</geneLocation>
<name>A0A375EEL7_9BURK</name>
<proteinExistence type="predicted"/>
<accession>A0A375EEL7</accession>
<organism evidence="1 3">
    <name type="scientific">Cupriavidus taiwanensis</name>
    <dbReference type="NCBI Taxonomy" id="164546"/>
    <lineage>
        <taxon>Bacteria</taxon>
        <taxon>Pseudomonadati</taxon>
        <taxon>Pseudomonadota</taxon>
        <taxon>Betaproteobacteria</taxon>
        <taxon>Burkholderiales</taxon>
        <taxon>Burkholderiaceae</taxon>
        <taxon>Cupriavidus</taxon>
    </lineage>
</organism>